<dbReference type="SUPFAM" id="SSF55785">
    <property type="entry name" value="PYP-like sensor domain (PAS domain)"/>
    <property type="match status" value="1"/>
</dbReference>
<dbReference type="PRINTS" id="PR00038">
    <property type="entry name" value="HTHLUXR"/>
</dbReference>
<evidence type="ECO:0000259" key="5">
    <source>
        <dbReference type="PROSITE" id="PS50113"/>
    </source>
</evidence>
<dbReference type="CDD" id="cd06170">
    <property type="entry name" value="LuxR_C_like"/>
    <property type="match status" value="1"/>
</dbReference>
<protein>
    <submittedName>
        <fullName evidence="6">PAS domain-containing protein</fullName>
    </submittedName>
</protein>
<keyword evidence="2" id="KW-0238">DNA-binding</keyword>
<dbReference type="InterPro" id="IPR035965">
    <property type="entry name" value="PAS-like_dom_sf"/>
</dbReference>
<organism evidence="6 7">
    <name type="scientific">Adhaeribacter terreus</name>
    <dbReference type="NCBI Taxonomy" id="529703"/>
    <lineage>
        <taxon>Bacteria</taxon>
        <taxon>Pseudomonadati</taxon>
        <taxon>Bacteroidota</taxon>
        <taxon>Cytophagia</taxon>
        <taxon>Cytophagales</taxon>
        <taxon>Hymenobacteraceae</taxon>
        <taxon>Adhaeribacter</taxon>
    </lineage>
</organism>
<keyword evidence="3" id="KW-0804">Transcription</keyword>
<feature type="domain" description="PAC" evidence="5">
    <location>
        <begin position="135"/>
        <end position="188"/>
    </location>
</feature>
<evidence type="ECO:0000256" key="1">
    <source>
        <dbReference type="ARBA" id="ARBA00023015"/>
    </source>
</evidence>
<dbReference type="Pfam" id="PF08447">
    <property type="entry name" value="PAS_3"/>
    <property type="match status" value="1"/>
</dbReference>
<keyword evidence="1" id="KW-0805">Transcription regulation</keyword>
<keyword evidence="7" id="KW-1185">Reference proteome</keyword>
<name>A0ABW0EBH3_9BACT</name>
<evidence type="ECO:0000313" key="6">
    <source>
        <dbReference type="EMBL" id="MFC5270214.1"/>
    </source>
</evidence>
<gene>
    <name evidence="6" type="ORF">ACFPIB_06305</name>
</gene>
<evidence type="ECO:0000256" key="3">
    <source>
        <dbReference type="ARBA" id="ARBA00023163"/>
    </source>
</evidence>
<dbReference type="PROSITE" id="PS50113">
    <property type="entry name" value="PAC"/>
    <property type="match status" value="1"/>
</dbReference>
<dbReference type="InterPro" id="IPR013655">
    <property type="entry name" value="PAS_fold_3"/>
</dbReference>
<proteinExistence type="predicted"/>
<dbReference type="InterPro" id="IPR001610">
    <property type="entry name" value="PAC"/>
</dbReference>
<dbReference type="InterPro" id="IPR000700">
    <property type="entry name" value="PAS-assoc_C"/>
</dbReference>
<dbReference type="InterPro" id="IPR036388">
    <property type="entry name" value="WH-like_DNA-bd_sf"/>
</dbReference>
<comment type="caution">
    <text evidence="6">The sequence shown here is derived from an EMBL/GenBank/DDBJ whole genome shotgun (WGS) entry which is preliminary data.</text>
</comment>
<dbReference type="InterPro" id="IPR000792">
    <property type="entry name" value="Tscrpt_reg_LuxR_C"/>
</dbReference>
<dbReference type="EMBL" id="JBHSKT010000003">
    <property type="protein sequence ID" value="MFC5270214.1"/>
    <property type="molecule type" value="Genomic_DNA"/>
</dbReference>
<dbReference type="Proteomes" id="UP001596161">
    <property type="component" value="Unassembled WGS sequence"/>
</dbReference>
<reference evidence="7" key="1">
    <citation type="journal article" date="2019" name="Int. J. Syst. Evol. Microbiol.">
        <title>The Global Catalogue of Microorganisms (GCM) 10K type strain sequencing project: providing services to taxonomists for standard genome sequencing and annotation.</title>
        <authorList>
            <consortium name="The Broad Institute Genomics Platform"/>
            <consortium name="The Broad Institute Genome Sequencing Center for Infectious Disease"/>
            <person name="Wu L."/>
            <person name="Ma J."/>
        </authorList>
    </citation>
    <scope>NUCLEOTIDE SEQUENCE [LARGE SCALE GENOMIC DNA]</scope>
    <source>
        <strain evidence="7">KACC 12602</strain>
    </source>
</reference>
<evidence type="ECO:0000256" key="2">
    <source>
        <dbReference type="ARBA" id="ARBA00023125"/>
    </source>
</evidence>
<dbReference type="Gene3D" id="1.10.10.10">
    <property type="entry name" value="Winged helix-like DNA-binding domain superfamily/Winged helix DNA-binding domain"/>
    <property type="match status" value="1"/>
</dbReference>
<sequence length="294" mass="33857">MDFLTQPLRQPEHYPANSFKRTYAEMCALWEMQDYTEVASDYDQFEQTNPALVQVLNQSPCVTWIIDVRRMQYLFMSSNVKAALGYDASLFTTQGIPFVNEITHPDDLPKTWGLIKKIWDFLLAQPAGKRKQYKFNHDYRMAKANGSYIRVLEQCSILQQDSNGNITHVMGVCSDITHLKKNETLTASLTSSEDNSCIFFSPEMDGINPQDVLSKRELEIVKLIADGYSSKLIADKLCIRFSTVNTDRQNILRKTKTNSTGEFEQFTLGNGLIRELMIFQYCETDKKKPYLILY</sequence>
<dbReference type="SMART" id="SM00421">
    <property type="entry name" value="HTH_LUXR"/>
    <property type="match status" value="1"/>
</dbReference>
<dbReference type="PANTHER" id="PTHR44688:SF16">
    <property type="entry name" value="DNA-BINDING TRANSCRIPTIONAL ACTIVATOR DEVR_DOSR"/>
    <property type="match status" value="1"/>
</dbReference>
<dbReference type="PROSITE" id="PS00622">
    <property type="entry name" value="HTH_LUXR_1"/>
    <property type="match status" value="1"/>
</dbReference>
<dbReference type="RefSeq" id="WP_378016586.1">
    <property type="nucleotide sequence ID" value="NZ_JBHSKT010000003.1"/>
</dbReference>
<accession>A0ABW0EBH3</accession>
<dbReference type="SUPFAM" id="SSF46894">
    <property type="entry name" value="C-terminal effector domain of the bipartite response regulators"/>
    <property type="match status" value="1"/>
</dbReference>
<dbReference type="PROSITE" id="PS50043">
    <property type="entry name" value="HTH_LUXR_2"/>
    <property type="match status" value="1"/>
</dbReference>
<evidence type="ECO:0000259" key="4">
    <source>
        <dbReference type="PROSITE" id="PS50043"/>
    </source>
</evidence>
<dbReference type="PANTHER" id="PTHR44688">
    <property type="entry name" value="DNA-BINDING TRANSCRIPTIONAL ACTIVATOR DEVR_DOSR"/>
    <property type="match status" value="1"/>
</dbReference>
<dbReference type="Gene3D" id="3.30.450.20">
    <property type="entry name" value="PAS domain"/>
    <property type="match status" value="1"/>
</dbReference>
<dbReference type="InterPro" id="IPR016032">
    <property type="entry name" value="Sig_transdc_resp-reg_C-effctor"/>
</dbReference>
<dbReference type="SMART" id="SM00086">
    <property type="entry name" value="PAC"/>
    <property type="match status" value="1"/>
</dbReference>
<dbReference type="Pfam" id="PF00196">
    <property type="entry name" value="GerE"/>
    <property type="match status" value="1"/>
</dbReference>
<feature type="domain" description="HTH luxR-type" evidence="4">
    <location>
        <begin position="206"/>
        <end position="271"/>
    </location>
</feature>
<evidence type="ECO:0000313" key="7">
    <source>
        <dbReference type="Proteomes" id="UP001596161"/>
    </source>
</evidence>